<evidence type="ECO:0000256" key="14">
    <source>
        <dbReference type="ARBA" id="ARBA00023136"/>
    </source>
</evidence>
<keyword evidence="17" id="KW-0464">Manganese</keyword>
<comment type="cofactor">
    <cofactor evidence="1">
        <name>Mn(2+)</name>
        <dbReference type="ChEBI" id="CHEBI:29035"/>
    </cofactor>
</comment>
<name>A0A672P497_SINGR</name>
<dbReference type="GO" id="GO:0046872">
    <property type="term" value="F:metal ion binding"/>
    <property type="evidence" value="ECO:0007669"/>
    <property type="project" value="UniProtKB-KW"/>
</dbReference>
<dbReference type="InterPro" id="IPR029044">
    <property type="entry name" value="Nucleotide-diphossugar_trans"/>
</dbReference>
<dbReference type="Proteomes" id="UP000472262">
    <property type="component" value="Unassembled WGS sequence"/>
</dbReference>
<evidence type="ECO:0000256" key="17">
    <source>
        <dbReference type="ARBA" id="ARBA00023211"/>
    </source>
</evidence>
<keyword evidence="9" id="KW-0479">Metal-binding</keyword>
<evidence type="ECO:0000256" key="5">
    <source>
        <dbReference type="ARBA" id="ARBA00012644"/>
    </source>
</evidence>
<gene>
    <name evidence="19" type="primary">LOC107581155</name>
</gene>
<dbReference type="PANTHER" id="PTHR11675:SF50">
    <property type="entry name" value="POLYPEPTIDE N-ACETYLGALACTOSAMINYLTRANSFERASE 8-RELATED"/>
    <property type="match status" value="1"/>
</dbReference>
<dbReference type="AlphaFoldDB" id="A0A672P497"/>
<dbReference type="FunFam" id="3.90.550.10:FF:000192">
    <property type="entry name" value="Polypeptide N-acetylgalactosaminyltransferase 9"/>
    <property type="match status" value="1"/>
</dbReference>
<evidence type="ECO:0000256" key="6">
    <source>
        <dbReference type="ARBA" id="ARBA00022676"/>
    </source>
</evidence>
<dbReference type="Gene3D" id="3.90.550.10">
    <property type="entry name" value="Spore Coat Polysaccharide Biosynthesis Protein SpsA, Chain A"/>
    <property type="match status" value="1"/>
</dbReference>
<evidence type="ECO:0000256" key="9">
    <source>
        <dbReference type="ARBA" id="ARBA00022723"/>
    </source>
</evidence>
<dbReference type="PANTHER" id="PTHR11675">
    <property type="entry name" value="N-ACETYLGALACTOSAMINYLTRANSFERASE"/>
    <property type="match status" value="1"/>
</dbReference>
<feature type="domain" description="Ricin B lectin" evidence="18">
    <location>
        <begin position="120"/>
        <end position="222"/>
    </location>
</feature>
<keyword evidence="8" id="KW-0812">Transmembrane</keyword>
<keyword evidence="6" id="KW-0328">Glycosyltransferase</keyword>
<dbReference type="SUPFAM" id="SSF53448">
    <property type="entry name" value="Nucleotide-diphospho-sugar transferases"/>
    <property type="match status" value="1"/>
</dbReference>
<dbReference type="GO" id="GO:0000139">
    <property type="term" value="C:Golgi membrane"/>
    <property type="evidence" value="ECO:0007669"/>
    <property type="project" value="UniProtKB-SubCell"/>
</dbReference>
<dbReference type="SUPFAM" id="SSF50370">
    <property type="entry name" value="Ricin B-like lectins"/>
    <property type="match status" value="1"/>
</dbReference>
<organism evidence="19 20">
    <name type="scientific">Sinocyclocheilus grahami</name>
    <name type="common">Dianchi golden-line fish</name>
    <name type="synonym">Barbus grahami</name>
    <dbReference type="NCBI Taxonomy" id="75366"/>
    <lineage>
        <taxon>Eukaryota</taxon>
        <taxon>Metazoa</taxon>
        <taxon>Chordata</taxon>
        <taxon>Craniata</taxon>
        <taxon>Vertebrata</taxon>
        <taxon>Euteleostomi</taxon>
        <taxon>Actinopterygii</taxon>
        <taxon>Neopterygii</taxon>
        <taxon>Teleostei</taxon>
        <taxon>Ostariophysi</taxon>
        <taxon>Cypriniformes</taxon>
        <taxon>Cyprinidae</taxon>
        <taxon>Cyprininae</taxon>
        <taxon>Sinocyclocheilus</taxon>
    </lineage>
</organism>
<comment type="pathway">
    <text evidence="3">Protein modification; protein glycosylation.</text>
</comment>
<evidence type="ECO:0000313" key="19">
    <source>
        <dbReference type="Ensembl" id="ENSSGRP00000057330.1"/>
    </source>
</evidence>
<evidence type="ECO:0000259" key="18">
    <source>
        <dbReference type="Pfam" id="PF00652"/>
    </source>
</evidence>
<proteinExistence type="inferred from homology"/>
<dbReference type="Pfam" id="PF00652">
    <property type="entry name" value="Ricin_B_lectin"/>
    <property type="match status" value="1"/>
</dbReference>
<evidence type="ECO:0000313" key="20">
    <source>
        <dbReference type="Proteomes" id="UP000472262"/>
    </source>
</evidence>
<evidence type="ECO:0000256" key="4">
    <source>
        <dbReference type="ARBA" id="ARBA00005680"/>
    </source>
</evidence>
<evidence type="ECO:0000256" key="12">
    <source>
        <dbReference type="ARBA" id="ARBA00022989"/>
    </source>
</evidence>
<evidence type="ECO:0000256" key="13">
    <source>
        <dbReference type="ARBA" id="ARBA00023034"/>
    </source>
</evidence>
<dbReference type="Gene3D" id="2.80.10.50">
    <property type="match status" value="1"/>
</dbReference>
<keyword evidence="20" id="KW-1185">Reference proteome</keyword>
<keyword evidence="13" id="KW-0333">Golgi apparatus</keyword>
<keyword evidence="11" id="KW-0735">Signal-anchor</keyword>
<keyword evidence="7" id="KW-0808">Transferase</keyword>
<reference evidence="19" key="2">
    <citation type="submission" date="2025-09" db="UniProtKB">
        <authorList>
            <consortium name="Ensembl"/>
        </authorList>
    </citation>
    <scope>IDENTIFICATION</scope>
</reference>
<dbReference type="InterPro" id="IPR035992">
    <property type="entry name" value="Ricin_B-like_lectins"/>
</dbReference>
<dbReference type="Ensembl" id="ENSSGRT00000061204.1">
    <property type="protein sequence ID" value="ENSSGRP00000057330.1"/>
    <property type="gene ID" value="ENSSGRG00000029973.1"/>
</dbReference>
<evidence type="ECO:0000256" key="2">
    <source>
        <dbReference type="ARBA" id="ARBA00004323"/>
    </source>
</evidence>
<dbReference type="FunFam" id="2.80.10.50:FF:000017">
    <property type="entry name" value="Polypeptide N-acetylgalactosaminyltransferase"/>
    <property type="match status" value="1"/>
</dbReference>
<keyword evidence="16" id="KW-0325">Glycoprotein</keyword>
<dbReference type="GO" id="GO:0004653">
    <property type="term" value="F:polypeptide N-acetylgalactosaminyltransferase activity"/>
    <property type="evidence" value="ECO:0007669"/>
    <property type="project" value="UniProtKB-EC"/>
</dbReference>
<evidence type="ECO:0000256" key="1">
    <source>
        <dbReference type="ARBA" id="ARBA00001936"/>
    </source>
</evidence>
<evidence type="ECO:0000256" key="15">
    <source>
        <dbReference type="ARBA" id="ARBA00023157"/>
    </source>
</evidence>
<keyword evidence="10" id="KW-0430">Lectin</keyword>
<evidence type="ECO:0000256" key="7">
    <source>
        <dbReference type="ARBA" id="ARBA00022679"/>
    </source>
</evidence>
<dbReference type="GO" id="GO:0006493">
    <property type="term" value="P:protein O-linked glycosylation"/>
    <property type="evidence" value="ECO:0007669"/>
    <property type="project" value="TreeGrafter"/>
</dbReference>
<evidence type="ECO:0000256" key="3">
    <source>
        <dbReference type="ARBA" id="ARBA00004922"/>
    </source>
</evidence>
<keyword evidence="14" id="KW-0472">Membrane</keyword>
<comment type="subcellular location">
    <subcellularLocation>
        <location evidence="2">Golgi apparatus membrane</location>
        <topology evidence="2">Single-pass type II membrane protein</topology>
    </subcellularLocation>
</comment>
<keyword evidence="15" id="KW-1015">Disulfide bond</keyword>
<dbReference type="EC" id="2.4.1.41" evidence="5"/>
<reference evidence="19" key="1">
    <citation type="submission" date="2025-08" db="UniProtKB">
        <authorList>
            <consortium name="Ensembl"/>
        </authorList>
    </citation>
    <scope>IDENTIFICATION</scope>
</reference>
<dbReference type="InterPro" id="IPR000772">
    <property type="entry name" value="Ricin_B_lectin"/>
</dbReference>
<protein>
    <recommendedName>
        <fullName evidence="5">polypeptide N-acetylgalactosaminyltransferase</fullName>
        <ecNumber evidence="5">2.4.1.41</ecNumber>
    </recommendedName>
</protein>
<dbReference type="GO" id="GO:0030246">
    <property type="term" value="F:carbohydrate binding"/>
    <property type="evidence" value="ECO:0007669"/>
    <property type="project" value="UniProtKB-KW"/>
</dbReference>
<comment type="similarity">
    <text evidence="4">Belongs to the glycosyltransferase 2 family. GalNAc-T subfamily.</text>
</comment>
<evidence type="ECO:0000256" key="16">
    <source>
        <dbReference type="ARBA" id="ARBA00023180"/>
    </source>
</evidence>
<evidence type="ECO:0000256" key="8">
    <source>
        <dbReference type="ARBA" id="ARBA00022692"/>
    </source>
</evidence>
<evidence type="ECO:0000256" key="11">
    <source>
        <dbReference type="ARBA" id="ARBA00022968"/>
    </source>
</evidence>
<keyword evidence="12" id="KW-1133">Transmembrane helix</keyword>
<accession>A0A672P497</accession>
<sequence length="254" mass="29656">MEVYGGENVELGIRVWLCGGSIEIVPCSKIAHIERAHKPYMPDLRNVMKRNALRVAEVWMDEYKINVNIAWGLPIQNHGIDIGDVSERKKLREKLHCKPFKWYLENVYPELNPMHLLGYGVLINDLQTRLCLDKGPFEENTPILYPCHFMESQIFYYTASGEIFANLPLKNNRNRCLIDPGSGRFPELSWCSDTEKQKHMYWDFKQGQAIQNRETKRCLEISIHGFILFVNLYVTFHKERQSTLKPMHASLLSQ</sequence>
<evidence type="ECO:0000256" key="10">
    <source>
        <dbReference type="ARBA" id="ARBA00022734"/>
    </source>
</evidence>